<evidence type="ECO:0000313" key="2">
    <source>
        <dbReference type="Proteomes" id="UP000699042"/>
    </source>
</evidence>
<reference evidence="1" key="1">
    <citation type="submission" date="2021-05" db="EMBL/GenBank/DDBJ databases">
        <title>Comparative genomics of three Colletotrichum scovillei strains and genetic complementation revealed genes involved fungal growth and virulence on chili pepper.</title>
        <authorList>
            <person name="Hsieh D.-K."/>
            <person name="Chuang S.-C."/>
            <person name="Chen C.-Y."/>
            <person name="Chao Y.-T."/>
            <person name="Lu M.-Y.J."/>
            <person name="Lee M.-H."/>
            <person name="Shih M.-C."/>
        </authorList>
    </citation>
    <scope>NUCLEOTIDE SEQUENCE</scope>
    <source>
        <strain evidence="1">Coll-153</strain>
    </source>
</reference>
<proteinExistence type="predicted"/>
<sequence>PQYARQRRFEHLGDFRELNCKRYVLCNVLGLFPSGLPTFSSEVQSPDFTTWPHLPPKRNLY</sequence>
<accession>A0A9P7R534</accession>
<keyword evidence="2" id="KW-1185">Reference proteome</keyword>
<dbReference type="EMBL" id="JAESDN010000006">
    <property type="protein sequence ID" value="KAG7048658.1"/>
    <property type="molecule type" value="Genomic_DNA"/>
</dbReference>
<dbReference type="AlphaFoldDB" id="A0A9P7R534"/>
<gene>
    <name evidence="1" type="ORF">JMJ77_014294</name>
</gene>
<feature type="non-terminal residue" evidence="1">
    <location>
        <position position="61"/>
    </location>
</feature>
<evidence type="ECO:0000313" key="1">
    <source>
        <dbReference type="EMBL" id="KAG7048658.1"/>
    </source>
</evidence>
<organism evidence="1 2">
    <name type="scientific">Colletotrichum scovillei</name>
    <dbReference type="NCBI Taxonomy" id="1209932"/>
    <lineage>
        <taxon>Eukaryota</taxon>
        <taxon>Fungi</taxon>
        <taxon>Dikarya</taxon>
        <taxon>Ascomycota</taxon>
        <taxon>Pezizomycotina</taxon>
        <taxon>Sordariomycetes</taxon>
        <taxon>Hypocreomycetidae</taxon>
        <taxon>Glomerellales</taxon>
        <taxon>Glomerellaceae</taxon>
        <taxon>Colletotrichum</taxon>
        <taxon>Colletotrichum acutatum species complex</taxon>
    </lineage>
</organism>
<dbReference type="Proteomes" id="UP000699042">
    <property type="component" value="Unassembled WGS sequence"/>
</dbReference>
<name>A0A9P7R534_9PEZI</name>
<protein>
    <submittedName>
        <fullName evidence="1">Uncharacterized protein</fullName>
    </submittedName>
</protein>
<comment type="caution">
    <text evidence="1">The sequence shown here is derived from an EMBL/GenBank/DDBJ whole genome shotgun (WGS) entry which is preliminary data.</text>
</comment>